<dbReference type="PANTHER" id="PTHR15441">
    <property type="entry name" value="RIBONUCLEASE P PROTEIN SUBUNIT P14"/>
    <property type="match status" value="1"/>
</dbReference>
<dbReference type="Gene3D" id="3.30.70.3250">
    <property type="entry name" value="Ribonuclease P, Pop5 subunit"/>
    <property type="match status" value="1"/>
</dbReference>
<accession>A0A2R7Y9Y9</accession>
<dbReference type="Pfam" id="PF01900">
    <property type="entry name" value="RNase_P_Rpp14"/>
    <property type="match status" value="1"/>
</dbReference>
<dbReference type="EMBL" id="NDWU01000001">
    <property type="protein sequence ID" value="PUA34335.1"/>
    <property type="molecule type" value="Genomic_DNA"/>
</dbReference>
<dbReference type="InterPro" id="IPR002759">
    <property type="entry name" value="Pop5/Rpp14/Rnp2-like"/>
</dbReference>
<sequence length="132" mass="15205">MRFPAYRPTYLQETGLSYRAKCSKRAFGLPRIRHRYVFLRAFPEDVVLDKSDVWRAIQSSLQYLVGALGYADVNPYLVRMQKNWIVIRCNSEHVRKLIAAVTLIKDVGGKTLSLDVLKVSGTLRALLRKIKH</sequence>
<organism evidence="2 3">
    <name type="scientific">Candidatus Terraquivivens tikiterensis</name>
    <dbReference type="NCBI Taxonomy" id="1980982"/>
    <lineage>
        <taxon>Archaea</taxon>
        <taxon>Nitrososphaerota</taxon>
        <taxon>Candidatus Wolframiiraptoraceae</taxon>
        <taxon>Candidatus Terraquivivens</taxon>
    </lineage>
</organism>
<evidence type="ECO:0000256" key="1">
    <source>
        <dbReference type="ARBA" id="ARBA00022694"/>
    </source>
</evidence>
<dbReference type="Proteomes" id="UP000244066">
    <property type="component" value="Unassembled WGS sequence"/>
</dbReference>
<reference evidence="2 3" key="1">
    <citation type="submission" date="2017-04" db="EMBL/GenBank/DDBJ databases">
        <title>Draft Aigarchaeota genome from a New Zealand hot spring.</title>
        <authorList>
            <person name="Reysenbach A.-L."/>
            <person name="Donaho J.A."/>
            <person name="Gerhart J."/>
            <person name="Kelley J.F."/>
            <person name="Kouba K."/>
            <person name="Podar M."/>
            <person name="Stott M."/>
        </authorList>
    </citation>
    <scope>NUCLEOTIDE SEQUENCE [LARGE SCALE GENOMIC DNA]</scope>
    <source>
        <strain evidence="2">NZ13_MG1</strain>
    </source>
</reference>
<name>A0A2R7Y9Y9_9ARCH</name>
<dbReference type="PANTHER" id="PTHR15441:SF2">
    <property type="entry name" value="RIBONUCLEASE P_MRP PROTEIN SUBUNIT POP5"/>
    <property type="match status" value="1"/>
</dbReference>
<proteinExistence type="predicted"/>
<gene>
    <name evidence="2" type="ORF">B9J98_00365</name>
</gene>
<dbReference type="GO" id="GO:0030677">
    <property type="term" value="C:ribonuclease P complex"/>
    <property type="evidence" value="ECO:0007669"/>
    <property type="project" value="InterPro"/>
</dbReference>
<comment type="caution">
    <text evidence="2">The sequence shown here is derived from an EMBL/GenBank/DDBJ whole genome shotgun (WGS) entry which is preliminary data.</text>
</comment>
<dbReference type="SUPFAM" id="SSF160350">
    <property type="entry name" value="Rnp2-like"/>
    <property type="match status" value="1"/>
</dbReference>
<evidence type="ECO:0000313" key="3">
    <source>
        <dbReference type="Proteomes" id="UP000244066"/>
    </source>
</evidence>
<dbReference type="AlphaFoldDB" id="A0A2R7Y9Y9"/>
<dbReference type="InterPro" id="IPR038085">
    <property type="entry name" value="Rnp2-like_sf"/>
</dbReference>
<dbReference type="GO" id="GO:0001682">
    <property type="term" value="P:tRNA 5'-leader removal"/>
    <property type="evidence" value="ECO:0007669"/>
    <property type="project" value="InterPro"/>
</dbReference>
<keyword evidence="1" id="KW-0819">tRNA processing</keyword>
<evidence type="ECO:0000313" key="2">
    <source>
        <dbReference type="EMBL" id="PUA34335.1"/>
    </source>
</evidence>
<protein>
    <submittedName>
        <fullName evidence="2">Uncharacterized protein</fullName>
    </submittedName>
</protein>